<evidence type="ECO:0000256" key="2">
    <source>
        <dbReference type="ARBA" id="ARBA00022737"/>
    </source>
</evidence>
<feature type="domain" description="R13L1/DRL21-like LRR repeat region" evidence="9">
    <location>
        <begin position="1044"/>
        <end position="1166"/>
    </location>
</feature>
<protein>
    <recommendedName>
        <fullName evidence="12">Disease resistance protein RGA3</fullName>
    </recommendedName>
</protein>
<dbReference type="InterPro" id="IPR058922">
    <property type="entry name" value="WHD_DRP"/>
</dbReference>
<dbReference type="Gene3D" id="1.20.5.4130">
    <property type="match status" value="1"/>
</dbReference>
<reference evidence="10 11" key="1">
    <citation type="journal article" date="2013" name="Nat. Genet.">
        <title>The high-quality draft genome of peach (Prunus persica) identifies unique patterns of genetic diversity, domestication and genome evolution.</title>
        <authorList>
            <consortium name="International Peach Genome Initiative"/>
            <person name="Verde I."/>
            <person name="Abbott A.G."/>
            <person name="Scalabrin S."/>
            <person name="Jung S."/>
            <person name="Shu S."/>
            <person name="Marroni F."/>
            <person name="Zhebentyayeva T."/>
            <person name="Dettori M.T."/>
            <person name="Grimwood J."/>
            <person name="Cattonaro F."/>
            <person name="Zuccolo A."/>
            <person name="Rossini L."/>
            <person name="Jenkins J."/>
            <person name="Vendramin E."/>
            <person name="Meisel L.A."/>
            <person name="Decroocq V."/>
            <person name="Sosinski B."/>
            <person name="Prochnik S."/>
            <person name="Mitros T."/>
            <person name="Policriti A."/>
            <person name="Cipriani G."/>
            <person name="Dondini L."/>
            <person name="Ficklin S."/>
            <person name="Goodstein D.M."/>
            <person name="Xuan P."/>
            <person name="Del Fabbro C."/>
            <person name="Aramini V."/>
            <person name="Copetti D."/>
            <person name="Gonzalez S."/>
            <person name="Horner D.S."/>
            <person name="Falchi R."/>
            <person name="Lucas S."/>
            <person name="Mica E."/>
            <person name="Maldonado J."/>
            <person name="Lazzari B."/>
            <person name="Bielenberg D."/>
            <person name="Pirona R."/>
            <person name="Miculan M."/>
            <person name="Barakat A."/>
            <person name="Testolin R."/>
            <person name="Stella A."/>
            <person name="Tartarini S."/>
            <person name="Tonutti P."/>
            <person name="Arus P."/>
            <person name="Orellana A."/>
            <person name="Wells C."/>
            <person name="Main D."/>
            <person name="Vizzotto G."/>
            <person name="Silva H."/>
            <person name="Salamini F."/>
            <person name="Schmutz J."/>
            <person name="Morgante M."/>
            <person name="Rokhsar D.S."/>
        </authorList>
    </citation>
    <scope>NUCLEOTIDE SEQUENCE [LARGE SCALE GENOMIC DNA]</scope>
    <source>
        <strain evidence="11">cv. Nemared</strain>
    </source>
</reference>
<evidence type="ECO:0000259" key="8">
    <source>
        <dbReference type="Pfam" id="PF23559"/>
    </source>
</evidence>
<dbReference type="Gene3D" id="3.80.10.10">
    <property type="entry name" value="Ribonuclease Inhibitor"/>
    <property type="match status" value="2"/>
</dbReference>
<keyword evidence="11" id="KW-1185">Reference proteome</keyword>
<feature type="domain" description="NB-ARC" evidence="6">
    <location>
        <begin position="181"/>
        <end position="355"/>
    </location>
</feature>
<dbReference type="CDD" id="cd14798">
    <property type="entry name" value="RX-CC_like"/>
    <property type="match status" value="1"/>
</dbReference>
<evidence type="ECO:0000256" key="3">
    <source>
        <dbReference type="ARBA" id="ARBA00022741"/>
    </source>
</evidence>
<dbReference type="PANTHER" id="PTHR36766">
    <property type="entry name" value="PLANT BROAD-SPECTRUM MILDEW RESISTANCE PROTEIN RPW8"/>
    <property type="match status" value="1"/>
</dbReference>
<sequence length="1317" mass="150836">MAEALISVLLEQLASIIQKQVEQEVTLIVGVEKEVAKLSHNFKAIQVVLEDAEERQVKELNVKYWLERLKDVSYEMDDVLDEWSTEILKQQIQKQEAGNAGSTSTTKKVCFCIPAPWFCFGRQVVLRHDIAVKIKELNERLALIASERQNYNFQYMKRGIEQIERQKSSSFVDKTFGRVDEKDVLVKKLLRESGQGGATCLVIPIIGMGGIGKTTLAQLVYNDEKVQAHFDNRIWVCVSDPFDEIKIAKAIIDGLKKENSPASNELQILLQFIHESVKGMKFLLVLDDVWNQDYLKWEQLKLLLQNGAVGSRILVTTRKEEVARMVVGASTDIVNLEMLSEENCWALFYHIALADRKKNESKGLEFIGKEIVKKCKGLPLAAKALGGLMSCKKTRKEWEDILNSKIWEVDGVEEQVFQPLLLSYYDLAPAIKRCLLYCVIFPKDYNIVKDELIELWMSQNYLNSVGNKEKEAVGEMYFDNLVMRSFFQEFEKDDLGNITGCKMHDVLHDFLQFLTKNECLVLEAESGNNKRIMEFDGYKKVRHLTLMFAPEGPLIPSSLCNCKNLQTLATFDSKITSFGQELISQVKCLRTLNLSHNFLKEVPNEVGELAHLRLPEAMGKLINLQHLHVLWCRSLKFLKGIARLTSLRTLDEVHIHGDDDVDNNKEALFELSDLRNMDQLRGSFYILFGTNLKDVRQAVKAHLVNKNCLVNLELSFFLDTWQPEPIQEETMNALQPPPNLESLSINIYRGTRLRPHWMTSLNKLRSLTLQYCMVVEFVPPLGRLESLEVLVIVKWDRLKKVGVEFLGIDGTIETQTSLSPLILFPSLKRLEFEFMCMWEEWEGMTGWSEEEDSQKTITIMPCLSSLRIIDCHVLKTLPNFLRNTPLKELVIEGGVMFDFLAPVAQGCRKGRGEWPKISHIPNIKLGKEFVQKDGVYQIDDDEMPSVASTSSSGYKFSMCRRPPFPNSSFCKMLTMYERVKKRLLERLPEGMGKLINLQHLHVMGCVDLKLPKGIARLKSLRMLDVVYIHGNDDVDNNKEALFELSDLRNMDQLRGSFCIWFGTDLKDVRQAEKGHLVNKNCLVSLKLSFFSDTWQPKPIQEETMNALQPPPNLESLFIEGYCGTTLRPHWMTSLNKLRSLTLQYCHFVECVPPLGRLESLEVLVIYKWPRVKKVGVEFLGIDGTIETQTSSSPLILFPNLKTLLFDSLYTWEEWEGMTGWSEEEDSQKTITIMPCLSSLRIIDCHVLKTLPNFLRNTPLKELVIEGGVMFDFLAPVAQGCRKGRGEWPKISHIPNIKLGKEFVQKDGVYQIDDDIFF</sequence>
<dbReference type="GO" id="GO:0043531">
    <property type="term" value="F:ADP binding"/>
    <property type="evidence" value="ECO:0007669"/>
    <property type="project" value="InterPro"/>
</dbReference>
<dbReference type="Gene3D" id="1.10.10.10">
    <property type="entry name" value="Winged helix-like DNA-binding domain superfamily/Winged helix DNA-binding domain"/>
    <property type="match status" value="1"/>
</dbReference>
<dbReference type="Pfam" id="PF18052">
    <property type="entry name" value="Rx_N"/>
    <property type="match status" value="1"/>
</dbReference>
<dbReference type="Proteomes" id="UP000006882">
    <property type="component" value="Chromosome G3"/>
</dbReference>
<dbReference type="InterPro" id="IPR056789">
    <property type="entry name" value="LRR_R13L1-DRL21"/>
</dbReference>
<evidence type="ECO:0000256" key="1">
    <source>
        <dbReference type="ARBA" id="ARBA00022614"/>
    </source>
</evidence>
<dbReference type="InterPro" id="IPR032675">
    <property type="entry name" value="LRR_dom_sf"/>
</dbReference>
<dbReference type="InterPro" id="IPR002182">
    <property type="entry name" value="NB-ARC"/>
</dbReference>
<dbReference type="SUPFAM" id="SSF52540">
    <property type="entry name" value="P-loop containing nucleoside triphosphate hydrolases"/>
    <property type="match status" value="1"/>
</dbReference>
<keyword evidence="2" id="KW-0677">Repeat</keyword>
<dbReference type="InterPro" id="IPR038005">
    <property type="entry name" value="RX-like_CC"/>
</dbReference>
<dbReference type="InterPro" id="IPR036388">
    <property type="entry name" value="WH-like_DNA-bd_sf"/>
</dbReference>
<gene>
    <name evidence="10" type="ORF">PRUPE_3G087900</name>
</gene>
<dbReference type="GO" id="GO:0006952">
    <property type="term" value="P:defense response"/>
    <property type="evidence" value="ECO:0007669"/>
    <property type="project" value="UniProtKB-KW"/>
</dbReference>
<dbReference type="InterPro" id="IPR041118">
    <property type="entry name" value="Rx_N"/>
</dbReference>
<feature type="domain" description="Disease resistance N-terminal" evidence="7">
    <location>
        <begin position="6"/>
        <end position="98"/>
    </location>
</feature>
<dbReference type="PRINTS" id="PR00364">
    <property type="entry name" value="DISEASERSIST"/>
</dbReference>
<evidence type="ECO:0000259" key="6">
    <source>
        <dbReference type="Pfam" id="PF00931"/>
    </source>
</evidence>
<dbReference type="InterPro" id="IPR001611">
    <property type="entry name" value="Leu-rich_rpt"/>
</dbReference>
<evidence type="ECO:0000259" key="7">
    <source>
        <dbReference type="Pfam" id="PF18052"/>
    </source>
</evidence>
<dbReference type="Pfam" id="PF00931">
    <property type="entry name" value="NB-ARC"/>
    <property type="match status" value="1"/>
</dbReference>
<feature type="domain" description="R13L1/DRL21-like LRR repeat region" evidence="9">
    <location>
        <begin position="671"/>
        <end position="793"/>
    </location>
</feature>
<evidence type="ECO:0000256" key="4">
    <source>
        <dbReference type="ARBA" id="ARBA00022821"/>
    </source>
</evidence>
<dbReference type="Gene3D" id="3.40.50.300">
    <property type="entry name" value="P-loop containing nucleotide triphosphate hydrolases"/>
    <property type="match status" value="1"/>
</dbReference>
<name>A0A251PYQ9_PRUPE</name>
<dbReference type="EMBL" id="CM007653">
    <property type="protein sequence ID" value="ONI16260.1"/>
    <property type="molecule type" value="Genomic_DNA"/>
</dbReference>
<dbReference type="SUPFAM" id="SSF52058">
    <property type="entry name" value="L domain-like"/>
    <property type="match status" value="2"/>
</dbReference>
<keyword evidence="4" id="KW-0611">Plant defense</keyword>
<dbReference type="PANTHER" id="PTHR36766:SF40">
    <property type="entry name" value="DISEASE RESISTANCE PROTEIN RGA3"/>
    <property type="match status" value="1"/>
</dbReference>
<evidence type="ECO:0008006" key="12">
    <source>
        <dbReference type="Google" id="ProtNLM"/>
    </source>
</evidence>
<evidence type="ECO:0000313" key="11">
    <source>
        <dbReference type="Proteomes" id="UP000006882"/>
    </source>
</evidence>
<dbReference type="FunFam" id="3.40.50.300:FF:001091">
    <property type="entry name" value="Probable disease resistance protein At1g61300"/>
    <property type="match status" value="1"/>
</dbReference>
<proteinExistence type="predicted"/>
<dbReference type="eggNOG" id="KOG4658">
    <property type="taxonomic scope" value="Eukaryota"/>
</dbReference>
<dbReference type="Pfam" id="PF25019">
    <property type="entry name" value="LRR_R13L1-DRL21"/>
    <property type="match status" value="2"/>
</dbReference>
<keyword evidence="3" id="KW-0547">Nucleotide-binding</keyword>
<evidence type="ECO:0000259" key="9">
    <source>
        <dbReference type="Pfam" id="PF25019"/>
    </source>
</evidence>
<keyword evidence="5" id="KW-0067">ATP-binding</keyword>
<organism evidence="10 11">
    <name type="scientific">Prunus persica</name>
    <name type="common">Peach</name>
    <name type="synonym">Amygdalus persica</name>
    <dbReference type="NCBI Taxonomy" id="3760"/>
    <lineage>
        <taxon>Eukaryota</taxon>
        <taxon>Viridiplantae</taxon>
        <taxon>Streptophyta</taxon>
        <taxon>Embryophyta</taxon>
        <taxon>Tracheophyta</taxon>
        <taxon>Spermatophyta</taxon>
        <taxon>Magnoliopsida</taxon>
        <taxon>eudicotyledons</taxon>
        <taxon>Gunneridae</taxon>
        <taxon>Pentapetalae</taxon>
        <taxon>rosids</taxon>
        <taxon>fabids</taxon>
        <taxon>Rosales</taxon>
        <taxon>Rosaceae</taxon>
        <taxon>Amygdaloideae</taxon>
        <taxon>Amygdaleae</taxon>
        <taxon>Prunus</taxon>
    </lineage>
</organism>
<dbReference type="GO" id="GO:0005524">
    <property type="term" value="F:ATP binding"/>
    <property type="evidence" value="ECO:0007669"/>
    <property type="project" value="UniProtKB-KW"/>
</dbReference>
<dbReference type="FunFam" id="1.10.10.10:FF:000322">
    <property type="entry name" value="Probable disease resistance protein At1g63360"/>
    <property type="match status" value="1"/>
</dbReference>
<evidence type="ECO:0000256" key="5">
    <source>
        <dbReference type="ARBA" id="ARBA00022840"/>
    </source>
</evidence>
<dbReference type="Pfam" id="PF23559">
    <property type="entry name" value="WHD_DRP"/>
    <property type="match status" value="1"/>
</dbReference>
<dbReference type="GO" id="GO:0051707">
    <property type="term" value="P:response to other organism"/>
    <property type="evidence" value="ECO:0007669"/>
    <property type="project" value="UniProtKB-ARBA"/>
</dbReference>
<dbReference type="Gramene" id="ONI16260">
    <property type="protein sequence ID" value="ONI16260"/>
    <property type="gene ID" value="PRUPE_3G087900"/>
</dbReference>
<dbReference type="Gene3D" id="1.10.8.430">
    <property type="entry name" value="Helical domain of apoptotic protease-activating factors"/>
    <property type="match status" value="1"/>
</dbReference>
<evidence type="ECO:0000313" key="10">
    <source>
        <dbReference type="EMBL" id="ONI16260.1"/>
    </source>
</evidence>
<dbReference type="InterPro" id="IPR027417">
    <property type="entry name" value="P-loop_NTPase"/>
</dbReference>
<accession>A0A251PYQ9</accession>
<dbReference type="PROSITE" id="PS51450">
    <property type="entry name" value="LRR"/>
    <property type="match status" value="1"/>
</dbReference>
<dbReference type="InterPro" id="IPR042197">
    <property type="entry name" value="Apaf_helical"/>
</dbReference>
<feature type="domain" description="Disease resistance protein winged helix" evidence="8">
    <location>
        <begin position="440"/>
        <end position="510"/>
    </location>
</feature>
<keyword evidence="1" id="KW-0433">Leucine-rich repeat</keyword>